<organism evidence="6 7">
    <name type="scientific">Acidianus hospitalis (strain W1)</name>
    <dbReference type="NCBI Taxonomy" id="933801"/>
    <lineage>
        <taxon>Archaea</taxon>
        <taxon>Thermoproteota</taxon>
        <taxon>Thermoprotei</taxon>
        <taxon>Sulfolobales</taxon>
        <taxon>Sulfolobaceae</taxon>
        <taxon>Acidianus</taxon>
    </lineage>
</organism>
<dbReference type="PROSITE" id="PS50893">
    <property type="entry name" value="ABC_TRANSPORTER_2"/>
    <property type="match status" value="1"/>
</dbReference>
<dbReference type="Gene3D" id="3.40.50.300">
    <property type="entry name" value="P-loop containing nucleotide triphosphate hydrolases"/>
    <property type="match status" value="1"/>
</dbReference>
<comment type="similarity">
    <text evidence="1">Belongs to the ABC transporter superfamily.</text>
</comment>
<dbReference type="eggNOG" id="arCOG00194">
    <property type="taxonomic scope" value="Archaea"/>
</dbReference>
<reference evidence="6 7" key="1">
    <citation type="journal article" date="2011" name="Extremophiles">
        <title>Genomic analysis of Acidianus hospitalis W1 a host for studying crenarchaeal virus and plasmid life cycles.</title>
        <authorList>
            <person name="You X.Y."/>
            <person name="Liu C."/>
            <person name="Wang S.Y."/>
            <person name="Jiang C.Y."/>
            <person name="Shah S.A."/>
            <person name="Prangishvili D."/>
            <person name="She Q."/>
            <person name="Liu S.J."/>
            <person name="Garrett R.A."/>
        </authorList>
    </citation>
    <scope>NUCLEOTIDE SEQUENCE [LARGE SCALE GENOMIC DNA]</scope>
    <source>
        <strain evidence="6 7">W1</strain>
    </source>
</reference>
<dbReference type="PANTHER" id="PTHR42711">
    <property type="entry name" value="ABC TRANSPORTER ATP-BINDING PROTEIN"/>
    <property type="match status" value="1"/>
</dbReference>
<reference key="2">
    <citation type="journal article" date="2011" name="Extremophiles">
        <title>Genomic analyses of Acidianus hospitalis W1 a host for studying crenarchaeal virus and plasmid life cycles.</title>
        <authorList>
            <person name="You X.Y."/>
            <person name="Liu C."/>
            <person name="Wang S.Y."/>
            <person name="Jiang C.Y."/>
            <person name="Shah S.A."/>
            <person name="Prangishvili D."/>
            <person name="Liu S.J."/>
            <person name="Garrett R.A."/>
        </authorList>
    </citation>
    <scope>NUCLEOTIDE SEQUENCE</scope>
    <source>
        <strain>W1</strain>
    </source>
</reference>
<dbReference type="AlphaFoldDB" id="F4B832"/>
<dbReference type="SUPFAM" id="SSF52540">
    <property type="entry name" value="P-loop containing nucleoside triphosphate hydrolases"/>
    <property type="match status" value="1"/>
</dbReference>
<evidence type="ECO:0000313" key="6">
    <source>
        <dbReference type="EMBL" id="AEE94856.1"/>
    </source>
</evidence>
<dbReference type="InterPro" id="IPR027417">
    <property type="entry name" value="P-loop_NTPase"/>
</dbReference>
<sequence>MAYEKDFMIRVENLVKFYGHFQALKGESFTVNDGEIVGFVGLNGAGKTTTIKIATGVLYPTSGDVIIDGYSITKDKKKASENVGWVPELPNYEQDVKALDYFVYIAGYYKIPTIEARSLGKRLFEEVGLAGRENDKLKNYSQGMKKRFALAVSLISNPKNFLFDEVLNGLDPEGIQFFRNLALRLKKEGKAVLFSSHILSEVESLADRVVFLHKGKIVKEEKMEDLRKLVSANALRIILNSPSEEALKACKDFGEPILNNGVIIIQNFKGDLEDVVRALKPFGILDIGYVRQDLESLFFQILGGIQ</sequence>
<proteinExistence type="inferred from homology"/>
<keyword evidence="7" id="KW-1185">Reference proteome</keyword>
<dbReference type="EMBL" id="CP002535">
    <property type="protein sequence ID" value="AEE94856.1"/>
    <property type="molecule type" value="Genomic_DNA"/>
</dbReference>
<dbReference type="InterPro" id="IPR003439">
    <property type="entry name" value="ABC_transporter-like_ATP-bd"/>
</dbReference>
<dbReference type="SMART" id="SM00382">
    <property type="entry name" value="AAA"/>
    <property type="match status" value="1"/>
</dbReference>
<dbReference type="STRING" id="933801.Ahos_1984"/>
<dbReference type="Proteomes" id="UP000008458">
    <property type="component" value="Chromosome"/>
</dbReference>
<evidence type="ECO:0000256" key="4">
    <source>
        <dbReference type="ARBA" id="ARBA00022840"/>
    </source>
</evidence>
<feature type="domain" description="ABC transporter" evidence="5">
    <location>
        <begin position="9"/>
        <end position="239"/>
    </location>
</feature>
<protein>
    <submittedName>
        <fullName evidence="6">ABC transporter ATP-binding protein</fullName>
    </submittedName>
</protein>
<evidence type="ECO:0000256" key="3">
    <source>
        <dbReference type="ARBA" id="ARBA00022741"/>
    </source>
</evidence>
<gene>
    <name evidence="6" type="ordered locus">Ahos_1984</name>
</gene>
<keyword evidence="2" id="KW-0813">Transport</keyword>
<accession>F4B832</accession>
<dbReference type="GO" id="GO:0016887">
    <property type="term" value="F:ATP hydrolysis activity"/>
    <property type="evidence" value="ECO:0007669"/>
    <property type="project" value="InterPro"/>
</dbReference>
<dbReference type="CDD" id="cd03230">
    <property type="entry name" value="ABC_DR_subfamily_A"/>
    <property type="match status" value="1"/>
</dbReference>
<dbReference type="KEGG" id="aho:Ahos_1984"/>
<dbReference type="PROSITE" id="PS00211">
    <property type="entry name" value="ABC_TRANSPORTER_1"/>
    <property type="match status" value="1"/>
</dbReference>
<evidence type="ECO:0000256" key="2">
    <source>
        <dbReference type="ARBA" id="ARBA00022448"/>
    </source>
</evidence>
<name>F4B832_ACIHW</name>
<evidence type="ECO:0000313" key="7">
    <source>
        <dbReference type="Proteomes" id="UP000008458"/>
    </source>
</evidence>
<evidence type="ECO:0000259" key="5">
    <source>
        <dbReference type="PROSITE" id="PS50893"/>
    </source>
</evidence>
<dbReference type="HOGENOM" id="CLU_000604_1_2_2"/>
<evidence type="ECO:0000256" key="1">
    <source>
        <dbReference type="ARBA" id="ARBA00005417"/>
    </source>
</evidence>
<dbReference type="Pfam" id="PF00005">
    <property type="entry name" value="ABC_tran"/>
    <property type="match status" value="1"/>
</dbReference>
<keyword evidence="4 6" id="KW-0067">ATP-binding</keyword>
<dbReference type="PANTHER" id="PTHR42711:SF5">
    <property type="entry name" value="ABC TRANSPORTER ATP-BINDING PROTEIN NATA"/>
    <property type="match status" value="1"/>
</dbReference>
<dbReference type="InterPro" id="IPR003593">
    <property type="entry name" value="AAA+_ATPase"/>
</dbReference>
<keyword evidence="3" id="KW-0547">Nucleotide-binding</keyword>
<dbReference type="GO" id="GO:0005524">
    <property type="term" value="F:ATP binding"/>
    <property type="evidence" value="ECO:0007669"/>
    <property type="project" value="UniProtKB-KW"/>
</dbReference>
<dbReference type="InterPro" id="IPR017871">
    <property type="entry name" value="ABC_transporter-like_CS"/>
</dbReference>
<dbReference type="InterPro" id="IPR050763">
    <property type="entry name" value="ABC_transporter_ATP-binding"/>
</dbReference>